<reference evidence="1 2" key="1">
    <citation type="submission" date="2023-07" db="EMBL/GenBank/DDBJ databases">
        <title>Sorghum-associated microbial communities from plants grown in Nebraska, USA.</title>
        <authorList>
            <person name="Schachtman D."/>
        </authorList>
    </citation>
    <scope>NUCLEOTIDE SEQUENCE [LARGE SCALE GENOMIC DNA]</scope>
    <source>
        <strain evidence="1 2">DS1316</strain>
    </source>
</reference>
<sequence>MLLPEGFFMGWVHNTIFEGIPLKKPLGRRRGKWYQKGMDHGHLARLVGAQYGSRFPGFTSRVRVNPGAGKASSKAL</sequence>
<accession>A0ABU1LMW9</accession>
<dbReference type="RefSeq" id="WP_310119252.1">
    <property type="nucleotide sequence ID" value="NZ_JAVDQV010000002.1"/>
</dbReference>
<protein>
    <submittedName>
        <fullName evidence="1">Uncharacterized protein</fullName>
    </submittedName>
</protein>
<gene>
    <name evidence="1" type="ORF">J2804_001283</name>
</gene>
<comment type="caution">
    <text evidence="1">The sequence shown here is derived from an EMBL/GenBank/DDBJ whole genome shotgun (WGS) entry which is preliminary data.</text>
</comment>
<dbReference type="Proteomes" id="UP001264340">
    <property type="component" value="Unassembled WGS sequence"/>
</dbReference>
<proteinExistence type="predicted"/>
<keyword evidence="2" id="KW-1185">Reference proteome</keyword>
<organism evidence="1 2">
    <name type="scientific">Paraburkholderia terricola</name>
    <dbReference type="NCBI Taxonomy" id="169427"/>
    <lineage>
        <taxon>Bacteria</taxon>
        <taxon>Pseudomonadati</taxon>
        <taxon>Pseudomonadota</taxon>
        <taxon>Betaproteobacteria</taxon>
        <taxon>Burkholderiales</taxon>
        <taxon>Burkholderiaceae</taxon>
        <taxon>Paraburkholderia</taxon>
    </lineage>
</organism>
<name>A0ABU1LMW9_9BURK</name>
<dbReference type="EMBL" id="JAVDRP010000002">
    <property type="protein sequence ID" value="MDR6407895.1"/>
    <property type="molecule type" value="Genomic_DNA"/>
</dbReference>
<evidence type="ECO:0000313" key="2">
    <source>
        <dbReference type="Proteomes" id="UP001264340"/>
    </source>
</evidence>
<evidence type="ECO:0000313" key="1">
    <source>
        <dbReference type="EMBL" id="MDR6407895.1"/>
    </source>
</evidence>